<dbReference type="GO" id="GO:0043590">
    <property type="term" value="C:bacterial nucleoid"/>
    <property type="evidence" value="ECO:0007669"/>
    <property type="project" value="TreeGrafter"/>
</dbReference>
<dbReference type="GO" id="GO:0016787">
    <property type="term" value="F:hydrolase activity"/>
    <property type="evidence" value="ECO:0007669"/>
    <property type="project" value="UniProtKB-KW"/>
</dbReference>
<dbReference type="Proteomes" id="UP000198312">
    <property type="component" value="Chromosome"/>
</dbReference>
<dbReference type="InterPro" id="IPR001650">
    <property type="entry name" value="Helicase_C-like"/>
</dbReference>
<evidence type="ECO:0000256" key="4">
    <source>
        <dbReference type="ARBA" id="ARBA00022840"/>
    </source>
</evidence>
<evidence type="ECO:0000256" key="2">
    <source>
        <dbReference type="ARBA" id="ARBA00022801"/>
    </source>
</evidence>
<dbReference type="KEGG" id="vil:CFK37_14690"/>
<dbReference type="GO" id="GO:0003676">
    <property type="term" value="F:nucleic acid binding"/>
    <property type="evidence" value="ECO:0007669"/>
    <property type="project" value="InterPro"/>
</dbReference>
<dbReference type="PANTHER" id="PTHR13710:SF84">
    <property type="entry name" value="ATP-DEPENDENT DNA HELICASE RECS-RELATED"/>
    <property type="match status" value="1"/>
</dbReference>
<evidence type="ECO:0000259" key="6">
    <source>
        <dbReference type="PROSITE" id="PS51194"/>
    </source>
</evidence>
<dbReference type="Pfam" id="PF00270">
    <property type="entry name" value="DEAD"/>
    <property type="match status" value="1"/>
</dbReference>
<dbReference type="PROSITE" id="PS51192">
    <property type="entry name" value="HELICASE_ATP_BIND_1"/>
    <property type="match status" value="1"/>
</dbReference>
<gene>
    <name evidence="7" type="ORF">CFK37_14690</name>
</gene>
<sequence>MNEIINNNELERELHDHFGYTSFQIGQREIINDVMQGKDVLGVLPTGMGKSMCFQLPAKLLNGTTIVVSPLISLMIDQVKQLKASNFKRVVALNSFLSPKVRKKVYSLLNQYKLIYVSPELLQQRELMDYLKQVRVDLLVIDEAHCISQWGHDFRPDYLRLSEVVAELNNPSVLALSATATNEIQRDIKQVLQRPNMVDHIYPMDRENIVFSVEKLANDMEKNEKISRIFHRICVPTIIYFSSRNATEQFTAFLLNEHPSLRVAFYHGGMENVDRISIQQQFMNDQLDVICCTSAFGMGINKKDIRFIIHYHFPTQLESFIQEVGRAGRDGNESVSLVLYSEHDYFLPARLIEHELPQKEALVYVFQQLYRMYKQSEQIPYKVELIETLFHLNDSQWRFLHYHLEKHGMIKGNQIIYQKENWKAAFHSINSIVYNRIQLKEQKLLQMTSWVETKSCLREQLYKGFQSTFKQPLHACCSNCGFNLENWNPIPTVIEQRNQSWKEKLSALFSTEGAAKVP</sequence>
<dbReference type="InterPro" id="IPR014001">
    <property type="entry name" value="Helicase_ATP-bd"/>
</dbReference>
<evidence type="ECO:0000256" key="1">
    <source>
        <dbReference type="ARBA" id="ARBA00022741"/>
    </source>
</evidence>
<keyword evidence="8" id="KW-1185">Reference proteome</keyword>
<dbReference type="OrthoDB" id="9763310at2"/>
<dbReference type="GO" id="GO:0005524">
    <property type="term" value="F:ATP binding"/>
    <property type="evidence" value="ECO:0007669"/>
    <property type="project" value="UniProtKB-KW"/>
</dbReference>
<dbReference type="RefSeq" id="WP_089062572.1">
    <property type="nucleotide sequence ID" value="NZ_CP022315.1"/>
</dbReference>
<evidence type="ECO:0000313" key="7">
    <source>
        <dbReference type="EMBL" id="ASK63313.1"/>
    </source>
</evidence>
<dbReference type="AlphaFoldDB" id="A0A220U6G9"/>
<feature type="domain" description="Helicase ATP-binding" evidence="5">
    <location>
        <begin position="31"/>
        <end position="198"/>
    </location>
</feature>
<dbReference type="InterPro" id="IPR011545">
    <property type="entry name" value="DEAD/DEAH_box_helicase_dom"/>
</dbReference>
<dbReference type="CDD" id="cd17920">
    <property type="entry name" value="DEXHc_RecQ"/>
    <property type="match status" value="1"/>
</dbReference>
<evidence type="ECO:0000256" key="3">
    <source>
        <dbReference type="ARBA" id="ARBA00022806"/>
    </source>
</evidence>
<dbReference type="FunFam" id="3.40.50.300:FF:001389">
    <property type="entry name" value="ATP-dependent DNA helicase RecQ"/>
    <property type="match status" value="1"/>
</dbReference>
<dbReference type="Gene3D" id="3.40.50.300">
    <property type="entry name" value="P-loop containing nucleotide triphosphate hydrolases"/>
    <property type="match status" value="2"/>
</dbReference>
<keyword evidence="4" id="KW-0067">ATP-binding</keyword>
<dbReference type="SMART" id="SM00487">
    <property type="entry name" value="DEXDc"/>
    <property type="match status" value="1"/>
</dbReference>
<keyword evidence="2" id="KW-0378">Hydrolase</keyword>
<keyword evidence="3 7" id="KW-0347">Helicase</keyword>
<dbReference type="PROSITE" id="PS51194">
    <property type="entry name" value="HELICASE_CTER"/>
    <property type="match status" value="1"/>
</dbReference>
<dbReference type="EMBL" id="CP022315">
    <property type="protein sequence ID" value="ASK63313.1"/>
    <property type="molecule type" value="Genomic_DNA"/>
</dbReference>
<dbReference type="GO" id="GO:0005737">
    <property type="term" value="C:cytoplasm"/>
    <property type="evidence" value="ECO:0007669"/>
    <property type="project" value="TreeGrafter"/>
</dbReference>
<protein>
    <submittedName>
        <fullName evidence="7">ATP-dependent DNA helicase</fullName>
    </submittedName>
</protein>
<proteinExistence type="predicted"/>
<evidence type="ECO:0000259" key="5">
    <source>
        <dbReference type="PROSITE" id="PS51192"/>
    </source>
</evidence>
<name>A0A220U6G9_9BACI</name>
<dbReference type="InterPro" id="IPR027417">
    <property type="entry name" value="P-loop_NTPase"/>
</dbReference>
<feature type="domain" description="Helicase C-terminal" evidence="6">
    <location>
        <begin position="225"/>
        <end position="387"/>
    </location>
</feature>
<dbReference type="GO" id="GO:0043138">
    <property type="term" value="F:3'-5' DNA helicase activity"/>
    <property type="evidence" value="ECO:0007669"/>
    <property type="project" value="TreeGrafter"/>
</dbReference>
<dbReference type="InterPro" id="IPR004589">
    <property type="entry name" value="DNA_helicase_ATP-dep_RecQ"/>
</dbReference>
<keyword evidence="1" id="KW-0547">Nucleotide-binding</keyword>
<dbReference type="SMART" id="SM00490">
    <property type="entry name" value="HELICc"/>
    <property type="match status" value="1"/>
</dbReference>
<dbReference type="GO" id="GO:0009378">
    <property type="term" value="F:four-way junction helicase activity"/>
    <property type="evidence" value="ECO:0007669"/>
    <property type="project" value="TreeGrafter"/>
</dbReference>
<dbReference type="SUPFAM" id="SSF52540">
    <property type="entry name" value="P-loop containing nucleoside triphosphate hydrolases"/>
    <property type="match status" value="1"/>
</dbReference>
<evidence type="ECO:0000313" key="8">
    <source>
        <dbReference type="Proteomes" id="UP000198312"/>
    </source>
</evidence>
<dbReference type="GO" id="GO:0030894">
    <property type="term" value="C:replisome"/>
    <property type="evidence" value="ECO:0007669"/>
    <property type="project" value="TreeGrafter"/>
</dbReference>
<dbReference type="NCBIfam" id="TIGR00614">
    <property type="entry name" value="recQ_fam"/>
    <property type="match status" value="1"/>
</dbReference>
<dbReference type="Pfam" id="PF00271">
    <property type="entry name" value="Helicase_C"/>
    <property type="match status" value="1"/>
</dbReference>
<dbReference type="GO" id="GO:0006310">
    <property type="term" value="P:DNA recombination"/>
    <property type="evidence" value="ECO:0007669"/>
    <property type="project" value="InterPro"/>
</dbReference>
<reference evidence="7 8" key="1">
    <citation type="submission" date="2017-07" db="EMBL/GenBank/DDBJ databases">
        <title>Virgibacillus sp. LM2416.</title>
        <authorList>
            <person name="Tak E.J."/>
            <person name="Bae J.-W."/>
        </authorList>
    </citation>
    <scope>NUCLEOTIDE SEQUENCE [LARGE SCALE GENOMIC DNA]</scope>
    <source>
        <strain evidence="7 8">LM2416</strain>
    </source>
</reference>
<dbReference type="PANTHER" id="PTHR13710">
    <property type="entry name" value="DNA HELICASE RECQ FAMILY MEMBER"/>
    <property type="match status" value="1"/>
</dbReference>
<accession>A0A220U6G9</accession>
<organism evidence="7 8">
    <name type="scientific">Virgibacillus phasianinus</name>
    <dbReference type="NCBI Taxonomy" id="2017483"/>
    <lineage>
        <taxon>Bacteria</taxon>
        <taxon>Bacillati</taxon>
        <taxon>Bacillota</taxon>
        <taxon>Bacilli</taxon>
        <taxon>Bacillales</taxon>
        <taxon>Bacillaceae</taxon>
        <taxon>Virgibacillus</taxon>
    </lineage>
</organism>
<dbReference type="GO" id="GO:0006281">
    <property type="term" value="P:DNA repair"/>
    <property type="evidence" value="ECO:0007669"/>
    <property type="project" value="TreeGrafter"/>
</dbReference>